<dbReference type="EMBL" id="AK220744">
    <property type="protein sequence ID" value="BAD93911.1"/>
    <property type="molecule type" value="mRNA"/>
</dbReference>
<organism evidence="1">
    <name type="scientific">Arabidopsis thaliana</name>
    <name type="common">Mouse-ear cress</name>
    <dbReference type="NCBI Taxonomy" id="3702"/>
    <lineage>
        <taxon>Eukaryota</taxon>
        <taxon>Viridiplantae</taxon>
        <taxon>Streptophyta</taxon>
        <taxon>Embryophyta</taxon>
        <taxon>Tracheophyta</taxon>
        <taxon>Spermatophyta</taxon>
        <taxon>Magnoliopsida</taxon>
        <taxon>eudicotyledons</taxon>
        <taxon>Gunneridae</taxon>
        <taxon>Pentapetalae</taxon>
        <taxon>rosids</taxon>
        <taxon>malvids</taxon>
        <taxon>Brassicales</taxon>
        <taxon>Brassicaceae</taxon>
        <taxon>Camelineae</taxon>
        <taxon>Arabidopsis</taxon>
    </lineage>
</organism>
<name>Q570G4_ARATH</name>
<dbReference type="AlphaFoldDB" id="Q570G4"/>
<evidence type="ECO:0000313" key="1">
    <source>
        <dbReference type="EMBL" id="BAD93911.1"/>
    </source>
</evidence>
<reference evidence="1" key="1">
    <citation type="submission" date="2005-03" db="EMBL/GenBank/DDBJ databases">
        <title>Large-scale analysis of RIKEN Arabidopsis full-length (RAFL) cDNAs.</title>
        <authorList>
            <person name="Totoki Y."/>
            <person name="Seki M."/>
            <person name="Ishida J."/>
            <person name="Nakajima M."/>
            <person name="Enju A."/>
            <person name="Kamiya A."/>
            <person name="Narusaka M."/>
            <person name="Shin-i T."/>
            <person name="Nakagawa M."/>
            <person name="Sakamoto N."/>
            <person name="Oishi K."/>
            <person name="Kohara Y."/>
            <person name="Kobayashi M."/>
            <person name="Toyoda A."/>
            <person name="Sakaki Y."/>
            <person name="Sakurai T."/>
            <person name="Iida K."/>
            <person name="Akiyama K."/>
            <person name="Satou M."/>
            <person name="Toyoda T."/>
            <person name="Konagaya A."/>
            <person name="Carninci P."/>
            <person name="Kawai J."/>
            <person name="Hayashizaki Y."/>
            <person name="Shinozaki K."/>
        </authorList>
    </citation>
    <scope>NUCLEOTIDE SEQUENCE</scope>
</reference>
<protein>
    <submittedName>
        <fullName evidence="1">Uncharacterized protein</fullName>
    </submittedName>
</protein>
<accession>Q570G4</accession>
<sequence length="23" mass="2392">MRVSAAVYSSSNSAAMATVIMMI</sequence>
<proteinExistence type="evidence at transcript level"/>